<evidence type="ECO:0000313" key="3">
    <source>
        <dbReference type="Proteomes" id="UP000748752"/>
    </source>
</evidence>
<dbReference type="PIRSF" id="PIRSF016481">
    <property type="entry name" value="Pilus_assembly_PilP"/>
    <property type="match status" value="1"/>
</dbReference>
<keyword evidence="3" id="KW-1185">Reference proteome</keyword>
<dbReference type="EMBL" id="NRRV01000065">
    <property type="protein sequence ID" value="MBK1633040.1"/>
    <property type="molecule type" value="Genomic_DNA"/>
</dbReference>
<evidence type="ECO:0000313" key="2">
    <source>
        <dbReference type="EMBL" id="MBK1633040.1"/>
    </source>
</evidence>
<dbReference type="Pfam" id="PF04351">
    <property type="entry name" value="PilP"/>
    <property type="match status" value="1"/>
</dbReference>
<dbReference type="Proteomes" id="UP000748752">
    <property type="component" value="Unassembled WGS sequence"/>
</dbReference>
<sequence>MTSPGRRAVLPAMLALAAALAGCGQANLDELEDYVDAVKARPPGPLEPIPEVPRVDTFVYEPGNRRDPFVMDDRTAQAAAPQQVSGVAPDPLRRREELEQYSLDSLRMVGTLEQDETRWGLIVTPDGVLHRVRVGNYLGRNNGQITQISPEAIALTEIVGEGPGSWRERQTSIALRQQ</sequence>
<name>A0ABS1CMB6_9GAMM</name>
<gene>
    <name evidence="2" type="ORF">CKO31_20240</name>
</gene>
<dbReference type="InterPro" id="IPR007446">
    <property type="entry name" value="PilP"/>
</dbReference>
<feature type="signal peptide" evidence="1">
    <location>
        <begin position="1"/>
        <end position="21"/>
    </location>
</feature>
<dbReference type="PROSITE" id="PS51257">
    <property type="entry name" value="PROKAR_LIPOPROTEIN"/>
    <property type="match status" value="1"/>
</dbReference>
<dbReference type="RefSeq" id="WP_200240986.1">
    <property type="nucleotide sequence ID" value="NZ_NRRV01000065.1"/>
</dbReference>
<feature type="chain" id="PRO_5045716243" evidence="1">
    <location>
        <begin position="22"/>
        <end position="178"/>
    </location>
</feature>
<evidence type="ECO:0000256" key="1">
    <source>
        <dbReference type="SAM" id="SignalP"/>
    </source>
</evidence>
<organism evidence="2 3">
    <name type="scientific">Thiohalocapsa halophila</name>
    <dbReference type="NCBI Taxonomy" id="69359"/>
    <lineage>
        <taxon>Bacteria</taxon>
        <taxon>Pseudomonadati</taxon>
        <taxon>Pseudomonadota</taxon>
        <taxon>Gammaproteobacteria</taxon>
        <taxon>Chromatiales</taxon>
        <taxon>Chromatiaceae</taxon>
        <taxon>Thiohalocapsa</taxon>
    </lineage>
</organism>
<comment type="caution">
    <text evidence="2">The sequence shown here is derived from an EMBL/GenBank/DDBJ whole genome shotgun (WGS) entry which is preliminary data.</text>
</comment>
<reference evidence="2 3" key="1">
    <citation type="journal article" date="2020" name="Microorganisms">
        <title>Osmotic Adaptation and Compatible Solute Biosynthesis of Phototrophic Bacteria as Revealed from Genome Analyses.</title>
        <authorList>
            <person name="Imhoff J.F."/>
            <person name="Rahn T."/>
            <person name="Kunzel S."/>
            <person name="Keller A."/>
            <person name="Neulinger S.C."/>
        </authorList>
    </citation>
    <scope>NUCLEOTIDE SEQUENCE [LARGE SCALE GENOMIC DNA]</scope>
    <source>
        <strain evidence="2 3">DSM 6210</strain>
    </source>
</reference>
<proteinExistence type="predicted"/>
<accession>A0ABS1CMB6</accession>
<keyword evidence="1" id="KW-0732">Signal</keyword>
<dbReference type="Gene3D" id="2.30.30.830">
    <property type="match status" value="1"/>
</dbReference>
<protein>
    <submittedName>
        <fullName evidence="2">Pilus assembly protein PilP</fullName>
    </submittedName>
</protein>